<organism evidence="2 5">
    <name type="scientific">Verticillium longisporum</name>
    <name type="common">Verticillium dahliae var. longisporum</name>
    <dbReference type="NCBI Taxonomy" id="100787"/>
    <lineage>
        <taxon>Eukaryota</taxon>
        <taxon>Fungi</taxon>
        <taxon>Dikarya</taxon>
        <taxon>Ascomycota</taxon>
        <taxon>Pezizomycotina</taxon>
        <taxon>Sordariomycetes</taxon>
        <taxon>Hypocreomycetidae</taxon>
        <taxon>Glomerellales</taxon>
        <taxon>Plectosphaerellaceae</taxon>
        <taxon>Verticillium</taxon>
    </lineage>
</organism>
<dbReference type="Proteomes" id="UP000044602">
    <property type="component" value="Unassembled WGS sequence"/>
</dbReference>
<evidence type="ECO:0000313" key="5">
    <source>
        <dbReference type="Proteomes" id="UP000045706"/>
    </source>
</evidence>
<dbReference type="PANTHER" id="PTHR10407">
    <property type="entry name" value="HUNTINGTIN INTERACTING PROTEIN 1"/>
    <property type="match status" value="1"/>
</dbReference>
<dbReference type="GO" id="GO:0030479">
    <property type="term" value="C:actin cortical patch"/>
    <property type="evidence" value="ECO:0007669"/>
    <property type="project" value="TreeGrafter"/>
</dbReference>
<feature type="non-terminal residue" evidence="2">
    <location>
        <position position="102"/>
    </location>
</feature>
<dbReference type="GO" id="GO:0006897">
    <property type="term" value="P:endocytosis"/>
    <property type="evidence" value="ECO:0007669"/>
    <property type="project" value="InterPro"/>
</dbReference>
<dbReference type="STRING" id="100787.A0A0G4KZC5"/>
<dbReference type="GO" id="GO:0032051">
    <property type="term" value="F:clathrin light chain binding"/>
    <property type="evidence" value="ECO:0007669"/>
    <property type="project" value="TreeGrafter"/>
</dbReference>
<accession>A0A0G4KZC5</accession>
<dbReference type="Proteomes" id="UP000045706">
    <property type="component" value="Unassembled WGS sequence"/>
</dbReference>
<proteinExistence type="predicted"/>
<dbReference type="GO" id="GO:0048268">
    <property type="term" value="P:clathrin coat assembly"/>
    <property type="evidence" value="ECO:0007669"/>
    <property type="project" value="TreeGrafter"/>
</dbReference>
<evidence type="ECO:0000313" key="2">
    <source>
        <dbReference type="EMBL" id="CRK15119.1"/>
    </source>
</evidence>
<dbReference type="PANTHER" id="PTHR10407:SF15">
    <property type="entry name" value="HUNTINGTIN INTERACTING PROTEIN 1"/>
    <property type="match status" value="1"/>
</dbReference>
<sequence length="102" mass="11527">MLSKYNREMADLEEALRIKSRALEDAHSKVANGNTDIEQLLRDKEEELEVYKAGMDQTLIELNELRQNQGETDHALDGQIDALIMANLDKINDIIDSVLQSG</sequence>
<dbReference type="GO" id="GO:0007015">
    <property type="term" value="P:actin filament organization"/>
    <property type="evidence" value="ECO:0007669"/>
    <property type="project" value="TreeGrafter"/>
</dbReference>
<dbReference type="GO" id="GO:0080025">
    <property type="term" value="F:phosphatidylinositol-3,5-bisphosphate binding"/>
    <property type="evidence" value="ECO:0007669"/>
    <property type="project" value="TreeGrafter"/>
</dbReference>
<dbReference type="GO" id="GO:0035615">
    <property type="term" value="F:clathrin adaptor activity"/>
    <property type="evidence" value="ECO:0007669"/>
    <property type="project" value="TreeGrafter"/>
</dbReference>
<dbReference type="GO" id="GO:0051015">
    <property type="term" value="F:actin filament binding"/>
    <property type="evidence" value="ECO:0007669"/>
    <property type="project" value="TreeGrafter"/>
</dbReference>
<gene>
    <name evidence="3" type="ORF">BN1708_019973</name>
    <name evidence="2" type="ORF">BN1723_017413</name>
</gene>
<keyword evidence="4" id="KW-1185">Reference proteome</keyword>
<evidence type="ECO:0000313" key="4">
    <source>
        <dbReference type="Proteomes" id="UP000044602"/>
    </source>
</evidence>
<evidence type="ECO:0000256" key="1">
    <source>
        <dbReference type="SAM" id="Coils"/>
    </source>
</evidence>
<protein>
    <submittedName>
        <fullName evidence="2">Uncharacterized protein</fullName>
    </submittedName>
</protein>
<name>A0A0G4KZC5_VERLO</name>
<dbReference type="EMBL" id="CVQH01024041">
    <property type="protein sequence ID" value="CRK36346.1"/>
    <property type="molecule type" value="Genomic_DNA"/>
</dbReference>
<evidence type="ECO:0000313" key="3">
    <source>
        <dbReference type="EMBL" id="CRK36346.1"/>
    </source>
</evidence>
<dbReference type="GO" id="GO:0043325">
    <property type="term" value="F:phosphatidylinositol-3,4-bisphosphate binding"/>
    <property type="evidence" value="ECO:0007669"/>
    <property type="project" value="TreeGrafter"/>
</dbReference>
<dbReference type="GO" id="GO:0030136">
    <property type="term" value="C:clathrin-coated vesicle"/>
    <property type="evidence" value="ECO:0007669"/>
    <property type="project" value="TreeGrafter"/>
</dbReference>
<keyword evidence="1" id="KW-0175">Coiled coil</keyword>
<feature type="coiled-coil region" evidence="1">
    <location>
        <begin position="2"/>
        <end position="68"/>
    </location>
</feature>
<dbReference type="AlphaFoldDB" id="A0A0G4KZC5"/>
<dbReference type="EMBL" id="CVQI01005559">
    <property type="protein sequence ID" value="CRK15119.1"/>
    <property type="molecule type" value="Genomic_DNA"/>
</dbReference>
<reference evidence="4 5" key="1">
    <citation type="submission" date="2015-05" db="EMBL/GenBank/DDBJ databases">
        <authorList>
            <person name="Fogelqvist Johan"/>
        </authorList>
    </citation>
    <scope>NUCLEOTIDE SEQUENCE [LARGE SCALE GENOMIC DNA]</scope>
    <source>
        <strain evidence="3">VL1</strain>
        <strain evidence="2">VL2</strain>
    </source>
</reference>
<dbReference type="InterPro" id="IPR030224">
    <property type="entry name" value="Sla2_fam"/>
</dbReference>